<organism evidence="2 3">
    <name type="scientific">Chromobacterium sinusclupearum</name>
    <dbReference type="NCBI Taxonomy" id="2077146"/>
    <lineage>
        <taxon>Bacteria</taxon>
        <taxon>Pseudomonadati</taxon>
        <taxon>Pseudomonadota</taxon>
        <taxon>Betaproteobacteria</taxon>
        <taxon>Neisseriales</taxon>
        <taxon>Chromobacteriaceae</taxon>
        <taxon>Chromobacterium</taxon>
    </lineage>
</organism>
<sequence>MDEHQGTDMQIWLDTIDFSLIRHARQLGLLAGVTTNPSILAAAKQPVESVLDALLDLQPGKLAVQVTCDDSASQLRQARRLAAKSDRIVIKIPAIGDGFQTMAALEREGIPTLATAIFESRQIVMAGLLGVHYAAPYLNRIEQAGRDAALLLQESQQILQRQGKRTLIMGAAVKSLEQFMQCARAGIGAVTLPADTYRQLFASTPDVDAALARFDSAWQANPFTARSALFLTE</sequence>
<dbReference type="AlphaFoldDB" id="A0A2K4MKF9"/>
<dbReference type="Gene3D" id="3.20.20.70">
    <property type="entry name" value="Aldolase class I"/>
    <property type="match status" value="1"/>
</dbReference>
<comment type="caution">
    <text evidence="2">The sequence shown here is derived from an EMBL/GenBank/DDBJ whole genome shotgun (WGS) entry which is preliminary data.</text>
</comment>
<dbReference type="SUPFAM" id="SSF51569">
    <property type="entry name" value="Aldolase"/>
    <property type="match status" value="1"/>
</dbReference>
<dbReference type="InterPro" id="IPR018225">
    <property type="entry name" value="Transaldolase_AS"/>
</dbReference>
<protein>
    <submittedName>
        <fullName evidence="2">Fructose-6-phosphate aldolase</fullName>
    </submittedName>
</protein>
<dbReference type="Proteomes" id="UP000236416">
    <property type="component" value="Unassembled WGS sequence"/>
</dbReference>
<dbReference type="Pfam" id="PF00923">
    <property type="entry name" value="TAL_FSA"/>
    <property type="match status" value="1"/>
</dbReference>
<dbReference type="EMBL" id="PPTF01000073">
    <property type="protein sequence ID" value="POA97577.1"/>
    <property type="molecule type" value="Genomic_DNA"/>
</dbReference>
<dbReference type="PROSITE" id="PS01054">
    <property type="entry name" value="TRANSALDOLASE_1"/>
    <property type="match status" value="1"/>
</dbReference>
<evidence type="ECO:0000313" key="2">
    <source>
        <dbReference type="EMBL" id="POA97577.1"/>
    </source>
</evidence>
<keyword evidence="1" id="KW-0704">Schiff base</keyword>
<dbReference type="GO" id="GO:0005975">
    <property type="term" value="P:carbohydrate metabolic process"/>
    <property type="evidence" value="ECO:0007669"/>
    <property type="project" value="InterPro"/>
</dbReference>
<reference evidence="2 3" key="1">
    <citation type="submission" date="2018-01" db="EMBL/GenBank/DDBJ databases">
        <title>Genomic Sequence of Chromobacterium MWU13-2610 from wild cranberry bogs within the Cape Cod National Seashore.</title>
        <authorList>
            <person name="O'Hara-Hanley K."/>
            <person name="Soby S."/>
            <person name="Harrison A."/>
        </authorList>
    </citation>
    <scope>NUCLEOTIDE SEQUENCE [LARGE SCALE GENOMIC DNA]</scope>
    <source>
        <strain evidence="2 3">MWU13-2610</strain>
    </source>
</reference>
<name>A0A2K4MKF9_9NEIS</name>
<dbReference type="InterPro" id="IPR001585">
    <property type="entry name" value="TAL/FSA"/>
</dbReference>
<gene>
    <name evidence="2" type="ORF">C2134_17280</name>
</gene>
<evidence type="ECO:0000256" key="1">
    <source>
        <dbReference type="ARBA" id="ARBA00023270"/>
    </source>
</evidence>
<accession>A0A2K4MKF9</accession>
<proteinExistence type="predicted"/>
<evidence type="ECO:0000313" key="3">
    <source>
        <dbReference type="Proteomes" id="UP000236416"/>
    </source>
</evidence>
<dbReference type="InterPro" id="IPR013785">
    <property type="entry name" value="Aldolase_TIM"/>
</dbReference>
<dbReference type="PANTHER" id="PTHR10683">
    <property type="entry name" value="TRANSALDOLASE"/>
    <property type="match status" value="1"/>
</dbReference>
<keyword evidence="3" id="KW-1185">Reference proteome</keyword>
<dbReference type="PANTHER" id="PTHR10683:SF40">
    <property type="entry name" value="FRUCTOSE-6-PHOSPHATE ALDOLASE 1-RELATED"/>
    <property type="match status" value="1"/>
</dbReference>